<dbReference type="GO" id="GO:0016787">
    <property type="term" value="F:hydrolase activity"/>
    <property type="evidence" value="ECO:0007669"/>
    <property type="project" value="UniProtKB-KW"/>
</dbReference>
<feature type="compositionally biased region" description="Basic and acidic residues" evidence="1">
    <location>
        <begin position="1"/>
        <end position="11"/>
    </location>
</feature>
<proteinExistence type="predicted"/>
<dbReference type="PANTHER" id="PTHR10357">
    <property type="entry name" value="ALPHA-AMYLASE FAMILY MEMBER"/>
    <property type="match status" value="1"/>
</dbReference>
<comment type="caution">
    <text evidence="3">The sequence shown here is derived from an EMBL/GenBank/DDBJ whole genome shotgun (WGS) entry which is preliminary data.</text>
</comment>
<evidence type="ECO:0000313" key="4">
    <source>
        <dbReference type="Proteomes" id="UP001268864"/>
    </source>
</evidence>
<accession>A0ABU2FIG7</accession>
<dbReference type="SUPFAM" id="SSF51445">
    <property type="entry name" value="(Trans)glycosidases"/>
    <property type="match status" value="1"/>
</dbReference>
<dbReference type="InterPro" id="IPR006047">
    <property type="entry name" value="GH13_cat_dom"/>
</dbReference>
<dbReference type="PANTHER" id="PTHR10357:SF179">
    <property type="entry name" value="NEUTRAL AND BASIC AMINO ACID TRANSPORT PROTEIN RBAT"/>
    <property type="match status" value="1"/>
</dbReference>
<dbReference type="EMBL" id="JAMQOS010000001">
    <property type="protein sequence ID" value="MDS0280538.1"/>
    <property type="molecule type" value="Genomic_DNA"/>
</dbReference>
<dbReference type="SMART" id="SM00642">
    <property type="entry name" value="Aamy"/>
    <property type="match status" value="1"/>
</dbReference>
<gene>
    <name evidence="3" type="ORF">NDI86_00275</name>
</gene>
<dbReference type="RefSeq" id="WP_310898386.1">
    <property type="nucleotide sequence ID" value="NZ_JAMQOS010000001.1"/>
</dbReference>
<keyword evidence="3" id="KW-0378">Hydrolase</keyword>
<sequence length="739" mass="81316">MDIQTPRDSHHPGPPRFLRTGDRIVDPVFVDVEHGFDRDNLAPTIAGTPERDPDEYGADTFTWSVASRPAGSAAAVQYTPTPYDDRDRYDHGTHNTAEFEPDAAGTYGLELDAPDGTHELTVRVFDADGTEATTDGVGGGGRHDGGGPPRIELSGRYDSATETFVVESNPELAPDSYAVGSDLTVEFLPHDASSLDAADIAVEGTTARVPASALDGPTSLYAAPFDGRRVGVRDEILLDPESERVSLPNRPPDWLDDAVVYEIFTRSFGGEPDGTTFDVLADRVDYLAWLGVDVVWLTPVVPAWSPTVETAPGGPHGYSTADYFDVAEDLGTLAEFEAFVDRCHDHDIRVCFDLVANHCGWTHPFFQDTIAQLGEEPEDPYQFPDIEAWDESSDYFDWFDRQRGPSHHDAAPAQTSFFGVRLQPNLNHGNVALREHLLAAVEFWAERVDGFRCDIAWGVPHSFWAEVRERVRAMDADFLLLEEAIPRTPAFAASEFDLHFDTTGFTDAAVAVARGERPPGDLLDAVEARERDGFPRYTRLLNATENHDEARLAHEAAVGDREDPAAVARAAAAAAFALPGVPMLYYGQERLITRHGERRAFAFAGDPDREDDIERDPYKRAFVDWDERPESHLAFYRQLVDFYHDSPALGPDAALVRPAYRTETPEDVLVFGRDAGEAKRVVVVNFAADPRRVTLRPVVDTTDLFTGANVAVDRSDDGVTVEVDRLAVLSTPTLFDCGG</sequence>
<evidence type="ECO:0000313" key="3">
    <source>
        <dbReference type="EMBL" id="MDS0280538.1"/>
    </source>
</evidence>
<organism evidence="3 4">
    <name type="scientific">Haloarcula onubensis</name>
    <dbReference type="NCBI Taxonomy" id="2950539"/>
    <lineage>
        <taxon>Archaea</taxon>
        <taxon>Methanobacteriati</taxon>
        <taxon>Methanobacteriota</taxon>
        <taxon>Stenosarchaea group</taxon>
        <taxon>Halobacteria</taxon>
        <taxon>Halobacteriales</taxon>
        <taxon>Haloarculaceae</taxon>
        <taxon>Haloarcula</taxon>
    </lineage>
</organism>
<reference evidence="3 4" key="1">
    <citation type="submission" date="2022-06" db="EMBL/GenBank/DDBJ databases">
        <title>Halomicroarcula sp. a new haloarchaeum isolate from saline soil.</title>
        <authorList>
            <person name="Strakova D."/>
            <person name="Galisteo C."/>
            <person name="Sanchez-Porro C."/>
            <person name="Ventosa A."/>
        </authorList>
    </citation>
    <scope>NUCLEOTIDE SEQUENCE [LARGE SCALE GENOMIC DNA]</scope>
    <source>
        <strain evidence="3 4">S3CR25-11</strain>
    </source>
</reference>
<feature type="region of interest" description="Disordered" evidence="1">
    <location>
        <begin position="1"/>
        <end position="20"/>
    </location>
</feature>
<protein>
    <submittedName>
        <fullName evidence="3">Alpha-amylase family glycosyl hydrolase</fullName>
    </submittedName>
</protein>
<keyword evidence="4" id="KW-1185">Reference proteome</keyword>
<dbReference type="Proteomes" id="UP001268864">
    <property type="component" value="Unassembled WGS sequence"/>
</dbReference>
<evidence type="ECO:0000256" key="1">
    <source>
        <dbReference type="SAM" id="MobiDB-lite"/>
    </source>
</evidence>
<name>A0ABU2FIG7_9EURY</name>
<feature type="domain" description="Glycosyl hydrolase family 13 catalytic" evidence="2">
    <location>
        <begin position="262"/>
        <end position="619"/>
    </location>
</feature>
<dbReference type="InterPro" id="IPR017853">
    <property type="entry name" value="GH"/>
</dbReference>
<dbReference type="Pfam" id="PF00128">
    <property type="entry name" value="Alpha-amylase"/>
    <property type="match status" value="1"/>
</dbReference>
<dbReference type="Gene3D" id="3.20.20.80">
    <property type="entry name" value="Glycosidases"/>
    <property type="match status" value="1"/>
</dbReference>
<evidence type="ECO:0000259" key="2">
    <source>
        <dbReference type="SMART" id="SM00642"/>
    </source>
</evidence>